<keyword evidence="2" id="KW-1185">Reference proteome</keyword>
<evidence type="ECO:0000313" key="2">
    <source>
        <dbReference type="Proteomes" id="UP000016933"/>
    </source>
</evidence>
<proteinExistence type="predicted"/>
<dbReference type="AlphaFoldDB" id="N1Q3K6"/>
<dbReference type="HOGENOM" id="CLU_2386110_0_0_1"/>
<gene>
    <name evidence="1" type="ORF">DOTSEDRAFT_40264</name>
</gene>
<dbReference type="EMBL" id="KB446535">
    <property type="protein sequence ID" value="EME49024.1"/>
    <property type="molecule type" value="Genomic_DNA"/>
</dbReference>
<accession>N1Q3K6</accession>
<protein>
    <submittedName>
        <fullName evidence="1">Uncharacterized protein</fullName>
    </submittedName>
</protein>
<name>N1Q3K6_DOTSN</name>
<evidence type="ECO:0000313" key="1">
    <source>
        <dbReference type="EMBL" id="EME49024.1"/>
    </source>
</evidence>
<sequence length="94" mass="10542">MRWQGAGAEFGAAGEYGVLEGTTTRLRDGIDVPRVRALHVDADDRGVFHKYASCLHVVKEMFEAKRSARQKENAKTLVDCCSSSWLARRLGMHY</sequence>
<reference evidence="2" key="1">
    <citation type="journal article" date="2012" name="PLoS Genet.">
        <title>The genomes of the fungal plant pathogens Cladosporium fulvum and Dothistroma septosporum reveal adaptation to different hosts and lifestyles but also signatures of common ancestry.</title>
        <authorList>
            <person name="de Wit P.J.G.M."/>
            <person name="van der Burgt A."/>
            <person name="Oekmen B."/>
            <person name="Stergiopoulos I."/>
            <person name="Abd-Elsalam K.A."/>
            <person name="Aerts A.L."/>
            <person name="Bahkali A.H."/>
            <person name="Beenen H.G."/>
            <person name="Chettri P."/>
            <person name="Cox M.P."/>
            <person name="Datema E."/>
            <person name="de Vries R.P."/>
            <person name="Dhillon B."/>
            <person name="Ganley A.R."/>
            <person name="Griffiths S.A."/>
            <person name="Guo Y."/>
            <person name="Hamelin R.C."/>
            <person name="Henrissat B."/>
            <person name="Kabir M.S."/>
            <person name="Jashni M.K."/>
            <person name="Kema G."/>
            <person name="Klaubauf S."/>
            <person name="Lapidus A."/>
            <person name="Levasseur A."/>
            <person name="Lindquist E."/>
            <person name="Mehrabi R."/>
            <person name="Ohm R.A."/>
            <person name="Owen T.J."/>
            <person name="Salamov A."/>
            <person name="Schwelm A."/>
            <person name="Schijlen E."/>
            <person name="Sun H."/>
            <person name="van den Burg H.A."/>
            <person name="van Ham R.C.H.J."/>
            <person name="Zhang S."/>
            <person name="Goodwin S.B."/>
            <person name="Grigoriev I.V."/>
            <person name="Collemare J."/>
            <person name="Bradshaw R.E."/>
        </authorList>
    </citation>
    <scope>NUCLEOTIDE SEQUENCE [LARGE SCALE GENOMIC DNA]</scope>
    <source>
        <strain evidence="2">NZE10 / CBS 128990</strain>
    </source>
</reference>
<reference evidence="1 2" key="2">
    <citation type="journal article" date="2012" name="PLoS Pathog.">
        <title>Diverse lifestyles and strategies of plant pathogenesis encoded in the genomes of eighteen Dothideomycetes fungi.</title>
        <authorList>
            <person name="Ohm R.A."/>
            <person name="Feau N."/>
            <person name="Henrissat B."/>
            <person name="Schoch C.L."/>
            <person name="Horwitz B.A."/>
            <person name="Barry K.W."/>
            <person name="Condon B.J."/>
            <person name="Copeland A.C."/>
            <person name="Dhillon B."/>
            <person name="Glaser F."/>
            <person name="Hesse C.N."/>
            <person name="Kosti I."/>
            <person name="LaButti K."/>
            <person name="Lindquist E.A."/>
            <person name="Lucas S."/>
            <person name="Salamov A.A."/>
            <person name="Bradshaw R.E."/>
            <person name="Ciuffetti L."/>
            <person name="Hamelin R.C."/>
            <person name="Kema G.H.J."/>
            <person name="Lawrence C."/>
            <person name="Scott J.A."/>
            <person name="Spatafora J.W."/>
            <person name="Turgeon B.G."/>
            <person name="de Wit P.J.G.M."/>
            <person name="Zhong S."/>
            <person name="Goodwin S.B."/>
            <person name="Grigoriev I.V."/>
        </authorList>
    </citation>
    <scope>NUCLEOTIDE SEQUENCE [LARGE SCALE GENOMIC DNA]</scope>
    <source>
        <strain evidence="2">NZE10 / CBS 128990</strain>
    </source>
</reference>
<dbReference type="Proteomes" id="UP000016933">
    <property type="component" value="Unassembled WGS sequence"/>
</dbReference>
<organism evidence="1 2">
    <name type="scientific">Dothistroma septosporum (strain NZE10 / CBS 128990)</name>
    <name type="common">Red band needle blight fungus</name>
    <name type="synonym">Mycosphaerella pini</name>
    <dbReference type="NCBI Taxonomy" id="675120"/>
    <lineage>
        <taxon>Eukaryota</taxon>
        <taxon>Fungi</taxon>
        <taxon>Dikarya</taxon>
        <taxon>Ascomycota</taxon>
        <taxon>Pezizomycotina</taxon>
        <taxon>Dothideomycetes</taxon>
        <taxon>Dothideomycetidae</taxon>
        <taxon>Mycosphaerellales</taxon>
        <taxon>Mycosphaerellaceae</taxon>
        <taxon>Dothistroma</taxon>
    </lineage>
</organism>